<evidence type="ECO:0000313" key="2">
    <source>
        <dbReference type="EMBL" id="KZS01781.1"/>
    </source>
</evidence>
<name>A0A162C7K3_9CRUS</name>
<evidence type="ECO:0000256" key="1">
    <source>
        <dbReference type="SAM" id="MobiDB-lite"/>
    </source>
</evidence>
<evidence type="ECO:0000313" key="3">
    <source>
        <dbReference type="Proteomes" id="UP000076858"/>
    </source>
</evidence>
<gene>
    <name evidence="2" type="ORF">APZ42_001456</name>
</gene>
<dbReference type="AlphaFoldDB" id="A0A162C7K3"/>
<protein>
    <submittedName>
        <fullName evidence="2">Uncharacterized protein</fullName>
    </submittedName>
</protein>
<feature type="region of interest" description="Disordered" evidence="1">
    <location>
        <begin position="96"/>
        <end position="164"/>
    </location>
</feature>
<feature type="non-terminal residue" evidence="2">
    <location>
        <position position="1"/>
    </location>
</feature>
<accession>A0A162C7K3</accession>
<comment type="caution">
    <text evidence="2">The sequence shown here is derived from an EMBL/GenBank/DDBJ whole genome shotgun (WGS) entry which is preliminary data.</text>
</comment>
<feature type="compositionally biased region" description="Basic residues" evidence="1">
    <location>
        <begin position="19"/>
        <end position="33"/>
    </location>
</feature>
<feature type="non-terminal residue" evidence="2">
    <location>
        <position position="182"/>
    </location>
</feature>
<keyword evidence="3" id="KW-1185">Reference proteome</keyword>
<proteinExistence type="predicted"/>
<sequence length="182" mass="19056">EELLEGVDPGHARLAQHGAGHHVRRGERGRVRRGGPCAVGAAAGLHRHDRLGPGDATGHLGEPPRVPEGLQIKQDHVGRLVEFPVLEQVVARDVGLVPGGHERGDPEPAGLALGEQGDPERTRLRHEPDPAGARRGRREGRVEPYRGVGVDHAHGVGADDAHAVAPGQLHHGAFGLASLPAG</sequence>
<reference evidence="2 3" key="1">
    <citation type="submission" date="2016-03" db="EMBL/GenBank/DDBJ databases">
        <title>EvidentialGene: Evidence-directed Construction of Genes on Genomes.</title>
        <authorList>
            <person name="Gilbert D.G."/>
            <person name="Choi J.-H."/>
            <person name="Mockaitis K."/>
            <person name="Colbourne J."/>
            <person name="Pfrender M."/>
        </authorList>
    </citation>
    <scope>NUCLEOTIDE SEQUENCE [LARGE SCALE GENOMIC DNA]</scope>
    <source>
        <strain evidence="2 3">Xinb3</strain>
        <tissue evidence="2">Complete organism</tissue>
    </source>
</reference>
<feature type="compositionally biased region" description="Basic and acidic residues" evidence="1">
    <location>
        <begin position="118"/>
        <end position="129"/>
    </location>
</feature>
<feature type="region of interest" description="Disordered" evidence="1">
    <location>
        <begin position="1"/>
        <end position="67"/>
    </location>
</feature>
<dbReference type="Proteomes" id="UP000076858">
    <property type="component" value="Unassembled WGS sequence"/>
</dbReference>
<organism evidence="2 3">
    <name type="scientific">Daphnia magna</name>
    <dbReference type="NCBI Taxonomy" id="35525"/>
    <lineage>
        <taxon>Eukaryota</taxon>
        <taxon>Metazoa</taxon>
        <taxon>Ecdysozoa</taxon>
        <taxon>Arthropoda</taxon>
        <taxon>Crustacea</taxon>
        <taxon>Branchiopoda</taxon>
        <taxon>Diplostraca</taxon>
        <taxon>Cladocera</taxon>
        <taxon>Anomopoda</taxon>
        <taxon>Daphniidae</taxon>
        <taxon>Daphnia</taxon>
    </lineage>
</organism>
<dbReference type="EMBL" id="LRGB01006148">
    <property type="protein sequence ID" value="KZS01781.1"/>
    <property type="molecule type" value="Genomic_DNA"/>
</dbReference>
<feature type="compositionally biased region" description="Basic and acidic residues" evidence="1">
    <location>
        <begin position="139"/>
        <end position="162"/>
    </location>
</feature>